<keyword evidence="3" id="KW-1185">Reference proteome</keyword>
<dbReference type="SUPFAM" id="SSF55729">
    <property type="entry name" value="Acyl-CoA N-acyltransferases (Nat)"/>
    <property type="match status" value="1"/>
</dbReference>
<dbReference type="CDD" id="cd04301">
    <property type="entry name" value="NAT_SF"/>
    <property type="match status" value="1"/>
</dbReference>
<dbReference type="GO" id="GO:0016747">
    <property type="term" value="F:acyltransferase activity, transferring groups other than amino-acyl groups"/>
    <property type="evidence" value="ECO:0007669"/>
    <property type="project" value="InterPro"/>
</dbReference>
<gene>
    <name evidence="2" type="ordered locus">Glov_3404</name>
</gene>
<feature type="domain" description="N-acetyltransferase" evidence="1">
    <location>
        <begin position="4"/>
        <end position="153"/>
    </location>
</feature>
<dbReference type="Proteomes" id="UP000002420">
    <property type="component" value="Chromosome"/>
</dbReference>
<dbReference type="HOGENOM" id="CLU_1600805_0_0_7"/>
<organism evidence="2 3">
    <name type="scientific">Trichlorobacter lovleyi (strain ATCC BAA-1151 / DSM 17278 / SZ)</name>
    <name type="common">Geobacter lovleyi</name>
    <dbReference type="NCBI Taxonomy" id="398767"/>
    <lineage>
        <taxon>Bacteria</taxon>
        <taxon>Pseudomonadati</taxon>
        <taxon>Thermodesulfobacteriota</taxon>
        <taxon>Desulfuromonadia</taxon>
        <taxon>Geobacterales</taxon>
        <taxon>Geobacteraceae</taxon>
        <taxon>Trichlorobacter</taxon>
    </lineage>
</organism>
<dbReference type="PROSITE" id="PS51186">
    <property type="entry name" value="GNAT"/>
    <property type="match status" value="1"/>
</dbReference>
<dbReference type="STRING" id="398767.Glov_3404"/>
<proteinExistence type="predicted"/>
<dbReference type="Gene3D" id="3.40.630.30">
    <property type="match status" value="1"/>
</dbReference>
<evidence type="ECO:0000259" key="1">
    <source>
        <dbReference type="PROSITE" id="PS51186"/>
    </source>
</evidence>
<protein>
    <submittedName>
        <fullName evidence="2">GCN5-related N-acetyltransferase</fullName>
    </submittedName>
</protein>
<keyword evidence="2" id="KW-0808">Transferase</keyword>
<evidence type="ECO:0000313" key="3">
    <source>
        <dbReference type="Proteomes" id="UP000002420"/>
    </source>
</evidence>
<dbReference type="InterPro" id="IPR016181">
    <property type="entry name" value="Acyl_CoA_acyltransferase"/>
</dbReference>
<dbReference type="eggNOG" id="ENOG5033XZ5">
    <property type="taxonomic scope" value="Bacteria"/>
</dbReference>
<accession>B3E206</accession>
<dbReference type="RefSeq" id="WP_012471431.1">
    <property type="nucleotide sequence ID" value="NC_010814.1"/>
</dbReference>
<sequence length="155" mass="17815">MKDLSVARLAKSDAAALSRLLSSDSNDYKQYFIPFDADEKSLAVRLGSVVQDRYWGIGFGNILIGLFMLRGFDEGYQRPSFGVYISHAYSGKGLARFALEYCISWCRLNGIDRMMLKVHPENHYARKTYEDAGFVPVEICRRTGHTIMERRWSER</sequence>
<dbReference type="AlphaFoldDB" id="B3E206"/>
<dbReference type="EMBL" id="CP001089">
    <property type="protein sequence ID" value="ACD97109.1"/>
    <property type="molecule type" value="Genomic_DNA"/>
</dbReference>
<dbReference type="OrthoDB" id="9790865at2"/>
<dbReference type="KEGG" id="glo:Glov_3404"/>
<reference evidence="2 3" key="1">
    <citation type="submission" date="2008-05" db="EMBL/GenBank/DDBJ databases">
        <title>Complete sequence of chromosome of Geobacter lovleyi SZ.</title>
        <authorList>
            <consortium name="US DOE Joint Genome Institute"/>
            <person name="Lucas S."/>
            <person name="Copeland A."/>
            <person name="Lapidus A."/>
            <person name="Glavina del Rio T."/>
            <person name="Dalin E."/>
            <person name="Tice H."/>
            <person name="Bruce D."/>
            <person name="Goodwin L."/>
            <person name="Pitluck S."/>
            <person name="Chertkov O."/>
            <person name="Meincke L."/>
            <person name="Brettin T."/>
            <person name="Detter J.C."/>
            <person name="Han C."/>
            <person name="Tapia R."/>
            <person name="Kuske C.R."/>
            <person name="Schmutz J."/>
            <person name="Larimer F."/>
            <person name="Land M."/>
            <person name="Hauser L."/>
            <person name="Kyrpides N."/>
            <person name="Mikhailova N."/>
            <person name="Sung Y."/>
            <person name="Fletcher K.E."/>
            <person name="Ritalahti K.M."/>
            <person name="Loeffler F.E."/>
            <person name="Richardson P."/>
        </authorList>
    </citation>
    <scope>NUCLEOTIDE SEQUENCE [LARGE SCALE GENOMIC DNA]</scope>
    <source>
        <strain evidence="3">ATCC BAA-1151 / DSM 17278 / SZ</strain>
    </source>
</reference>
<dbReference type="InterPro" id="IPR000182">
    <property type="entry name" value="GNAT_dom"/>
</dbReference>
<name>B3E206_TRIL1</name>
<dbReference type="Pfam" id="PF00583">
    <property type="entry name" value="Acetyltransf_1"/>
    <property type="match status" value="1"/>
</dbReference>
<evidence type="ECO:0000313" key="2">
    <source>
        <dbReference type="EMBL" id="ACD97109.1"/>
    </source>
</evidence>